<accession>A0A9Q6EIK3</accession>
<sequence length="163" mass="18462">MPKPLDPKCQLCAKLPTSKAKVLHGTEGDGCWNPKVCHNRRSFYRKRTLDDSAQIEAMGYAPPKAIAVEPPANYFAVLYLYKEPGDKPLHAMSAELWLGQKPICRLEPIHCFGLTAGKIRTYTDKVLQAFAKEYNISLYQYKDMFEVSPTHCPVRPCPKHPQV</sequence>
<protein>
    <submittedName>
        <fullName evidence="1">Uncharacterized protein</fullName>
    </submittedName>
</protein>
<dbReference type="GeneID" id="57098546"/>
<dbReference type="RefSeq" id="WP_099071502.1">
    <property type="nucleotide sequence ID" value="NZ_LAHD01000112.1"/>
</dbReference>
<dbReference type="Proteomes" id="UP000222310">
    <property type="component" value="Unassembled WGS sequence"/>
</dbReference>
<dbReference type="EMBL" id="LAHD01000112">
    <property type="protein sequence ID" value="PHJ97575.1"/>
    <property type="molecule type" value="Genomic_DNA"/>
</dbReference>
<dbReference type="AlphaFoldDB" id="A0A9Q6EIK3"/>
<proteinExistence type="predicted"/>
<comment type="caution">
    <text evidence="1">The sequence shown here is derived from an EMBL/GenBank/DDBJ whole genome shotgun (WGS) entry which is preliminary data.</text>
</comment>
<organism evidence="1 2">
    <name type="scientific">Nostoc linckia z8</name>
    <dbReference type="NCBI Taxonomy" id="1628746"/>
    <lineage>
        <taxon>Bacteria</taxon>
        <taxon>Bacillati</taxon>
        <taxon>Cyanobacteriota</taxon>
        <taxon>Cyanophyceae</taxon>
        <taxon>Nostocales</taxon>
        <taxon>Nostocaceae</taxon>
        <taxon>Nostoc</taxon>
    </lineage>
</organism>
<evidence type="ECO:0000313" key="2">
    <source>
        <dbReference type="Proteomes" id="UP000222310"/>
    </source>
</evidence>
<gene>
    <name evidence="1" type="ORF">VF08_28475</name>
</gene>
<name>A0A9Q6EIK3_NOSLI</name>
<evidence type="ECO:0000313" key="1">
    <source>
        <dbReference type="EMBL" id="PHJ97575.1"/>
    </source>
</evidence>
<reference evidence="1 2" key="1">
    <citation type="submission" date="2015-02" db="EMBL/GenBank/DDBJ databases">
        <title>Nostoc linckia genome annotation.</title>
        <authorList>
            <person name="Zhou Z."/>
        </authorList>
    </citation>
    <scope>NUCLEOTIDE SEQUENCE [LARGE SCALE GENOMIC DNA]</scope>
    <source>
        <strain evidence="2">z8</strain>
    </source>
</reference>